<dbReference type="InterPro" id="IPR019291">
    <property type="entry name" value="Host_attachment_protein"/>
</dbReference>
<dbReference type="Pfam" id="PF10116">
    <property type="entry name" value="Host_attach"/>
    <property type="match status" value="1"/>
</dbReference>
<evidence type="ECO:0000313" key="1">
    <source>
        <dbReference type="EMBL" id="PPB80196.1"/>
    </source>
</evidence>
<gene>
    <name evidence="1" type="ORF">LV82_02068</name>
</gene>
<dbReference type="EMBL" id="PRDS01000006">
    <property type="protein sequence ID" value="PPB80196.1"/>
    <property type="molecule type" value="Genomic_DNA"/>
</dbReference>
<organism evidence="1 2">
    <name type="scientific">Albidovulum inexpectatum</name>
    <dbReference type="NCBI Taxonomy" id="196587"/>
    <lineage>
        <taxon>Bacteria</taxon>
        <taxon>Pseudomonadati</taxon>
        <taxon>Pseudomonadota</taxon>
        <taxon>Alphaproteobacteria</taxon>
        <taxon>Rhodobacterales</taxon>
        <taxon>Paracoccaceae</taxon>
        <taxon>Albidovulum</taxon>
    </lineage>
</organism>
<dbReference type="OrthoDB" id="9812459at2"/>
<protein>
    <submittedName>
        <fullName evidence="1">Protein required for attachment to host cells</fullName>
    </submittedName>
</protein>
<proteinExistence type="predicted"/>
<dbReference type="Proteomes" id="UP000239736">
    <property type="component" value="Unassembled WGS sequence"/>
</dbReference>
<name>A0A2S5JFA5_9RHOB</name>
<dbReference type="RefSeq" id="WP_104071403.1">
    <property type="nucleotide sequence ID" value="NZ_PRDS01000006.1"/>
</dbReference>
<evidence type="ECO:0000313" key="2">
    <source>
        <dbReference type="Proteomes" id="UP000239736"/>
    </source>
</evidence>
<sequence>MVKPIRTLVVLADDGMARFMLNTGIGKGLEELRRISAEAFSDTQIEVEDNRGRQTGGPGDMGRHAFDPHETADEAGRARFADHVVAELEREWRRQKADRLILAAAPKMLGALRTRLKGDLANALYRDLAKDLTKVPPRDLPAHFADIMPM</sequence>
<comment type="caution">
    <text evidence="1">The sequence shown here is derived from an EMBL/GenBank/DDBJ whole genome shotgun (WGS) entry which is preliminary data.</text>
</comment>
<reference evidence="1 2" key="1">
    <citation type="submission" date="2018-01" db="EMBL/GenBank/DDBJ databases">
        <title>Genomic Encyclopedia of Archaeal and Bacterial Type Strains, Phase II (KMG-II): from individual species to whole genera.</title>
        <authorList>
            <person name="Goeker M."/>
        </authorList>
    </citation>
    <scope>NUCLEOTIDE SEQUENCE [LARGE SCALE GENOMIC DNA]</scope>
    <source>
        <strain evidence="1 2">DSM 12048</strain>
    </source>
</reference>
<keyword evidence="2" id="KW-1185">Reference proteome</keyword>
<dbReference type="AlphaFoldDB" id="A0A2S5JFA5"/>
<accession>A0A2S5JFA5</accession>